<keyword evidence="1 2" id="KW-0690">Ribosome biogenesis</keyword>
<dbReference type="InterPro" id="IPR023799">
    <property type="entry name" value="RbfA_dom_sf"/>
</dbReference>
<dbReference type="InterPro" id="IPR000238">
    <property type="entry name" value="RbfA"/>
</dbReference>
<accession>A0A6I6DCY9</accession>
<protein>
    <recommendedName>
        <fullName evidence="2">Ribosome-binding factor A</fullName>
    </recommendedName>
</protein>
<organism evidence="3 4">
    <name type="scientific">Candidatus Syntrophocurvum alkaliphilum</name>
    <dbReference type="NCBI Taxonomy" id="2293317"/>
    <lineage>
        <taxon>Bacteria</taxon>
        <taxon>Bacillati</taxon>
        <taxon>Bacillota</taxon>
        <taxon>Clostridia</taxon>
        <taxon>Eubacteriales</taxon>
        <taxon>Syntrophomonadaceae</taxon>
        <taxon>Candidatus Syntrophocurvum</taxon>
    </lineage>
</organism>
<dbReference type="OrthoDB" id="307788at2"/>
<dbReference type="RefSeq" id="WP_156203135.1">
    <property type="nucleotide sequence ID" value="NZ_CP046457.1"/>
</dbReference>
<dbReference type="EMBL" id="CP046457">
    <property type="protein sequence ID" value="QGT99214.1"/>
    <property type="molecule type" value="Genomic_DNA"/>
</dbReference>
<keyword evidence="4" id="KW-1185">Reference proteome</keyword>
<dbReference type="AlphaFoldDB" id="A0A6I6DCY9"/>
<comment type="subcellular location">
    <subcellularLocation>
        <location evidence="2">Cytoplasm</location>
    </subcellularLocation>
</comment>
<dbReference type="GO" id="GO:0043024">
    <property type="term" value="F:ribosomal small subunit binding"/>
    <property type="evidence" value="ECO:0007669"/>
    <property type="project" value="TreeGrafter"/>
</dbReference>
<dbReference type="GO" id="GO:0005829">
    <property type="term" value="C:cytosol"/>
    <property type="evidence" value="ECO:0007669"/>
    <property type="project" value="TreeGrafter"/>
</dbReference>
<proteinExistence type="inferred from homology"/>
<dbReference type="Gene3D" id="3.30.300.20">
    <property type="match status" value="1"/>
</dbReference>
<keyword evidence="2" id="KW-0963">Cytoplasm</keyword>
<name>A0A6I6DCY9_9FIRM</name>
<sequence length="122" mass="14089">MSKRRPERMSVEIRKALSEIIKEHIKDPRIDFTTVSITRVDVTNDLSHARINISVLGNEEKQEETINVIQKAKGYIRTELVKQIKTKHAPELEFRLDKSIEHGIKISSLLDEIKEENNSNGK</sequence>
<comment type="similarity">
    <text evidence="2">Belongs to the RbfA family.</text>
</comment>
<dbReference type="HAMAP" id="MF_00003">
    <property type="entry name" value="RbfA"/>
    <property type="match status" value="1"/>
</dbReference>
<dbReference type="KEGG" id="salq:SYNTR_0621"/>
<comment type="subunit">
    <text evidence="2">Monomer. Binds 30S ribosomal subunits, but not 50S ribosomal subunits or 70S ribosomes.</text>
</comment>
<dbReference type="Proteomes" id="UP000426444">
    <property type="component" value="Chromosome"/>
</dbReference>
<dbReference type="PANTHER" id="PTHR33515">
    <property type="entry name" value="RIBOSOME-BINDING FACTOR A, CHLOROPLASTIC-RELATED"/>
    <property type="match status" value="1"/>
</dbReference>
<dbReference type="SUPFAM" id="SSF89919">
    <property type="entry name" value="Ribosome-binding factor A, RbfA"/>
    <property type="match status" value="1"/>
</dbReference>
<dbReference type="PANTHER" id="PTHR33515:SF1">
    <property type="entry name" value="RIBOSOME-BINDING FACTOR A, CHLOROPLASTIC-RELATED"/>
    <property type="match status" value="1"/>
</dbReference>
<dbReference type="NCBIfam" id="TIGR00082">
    <property type="entry name" value="rbfA"/>
    <property type="match status" value="1"/>
</dbReference>
<dbReference type="Pfam" id="PF02033">
    <property type="entry name" value="RBFA"/>
    <property type="match status" value="1"/>
</dbReference>
<comment type="function">
    <text evidence="2">One of several proteins that assist in the late maturation steps of the functional core of the 30S ribosomal subunit. Associates with free 30S ribosomal subunits (but not with 30S subunits that are part of 70S ribosomes or polysomes). Required for efficient processing of 16S rRNA. May interact with the 5'-terminal helix region of 16S rRNA.</text>
</comment>
<evidence type="ECO:0000256" key="2">
    <source>
        <dbReference type="HAMAP-Rule" id="MF_00003"/>
    </source>
</evidence>
<evidence type="ECO:0000256" key="1">
    <source>
        <dbReference type="ARBA" id="ARBA00022517"/>
    </source>
</evidence>
<dbReference type="InterPro" id="IPR015946">
    <property type="entry name" value="KH_dom-like_a/b"/>
</dbReference>
<dbReference type="GO" id="GO:0030490">
    <property type="term" value="P:maturation of SSU-rRNA"/>
    <property type="evidence" value="ECO:0007669"/>
    <property type="project" value="UniProtKB-UniRule"/>
</dbReference>
<gene>
    <name evidence="2" type="primary">rbfA</name>
    <name evidence="3" type="ORF">SYNTR_0621</name>
</gene>
<evidence type="ECO:0000313" key="3">
    <source>
        <dbReference type="EMBL" id="QGT99214.1"/>
    </source>
</evidence>
<evidence type="ECO:0000313" key="4">
    <source>
        <dbReference type="Proteomes" id="UP000426444"/>
    </source>
</evidence>
<reference evidence="4" key="1">
    <citation type="journal article" date="2019" name="Microbiology">
        <title>Complete Genome Sequence of an Uncultured Bacterium of the Candidate Phylum Bipolaricaulota.</title>
        <authorList>
            <person name="Kadnikov V.V."/>
            <person name="Mardanov A.V."/>
            <person name="Beletsky A.V."/>
            <person name="Frank Y.A."/>
            <person name="Karnachuk O.V."/>
            <person name="Ravin N.V."/>
        </authorList>
    </citation>
    <scope>NUCLEOTIDE SEQUENCE [LARGE SCALE GENOMIC DNA]</scope>
</reference>